<gene>
    <name evidence="1" type="ORF">NQU54_14630</name>
</gene>
<dbReference type="AlphaFoldDB" id="A0A9X2LTT4"/>
<reference evidence="1" key="1">
    <citation type="submission" date="2022-06" db="EMBL/GenBank/DDBJ databases">
        <title>WGS of actinobacteria.</title>
        <authorList>
            <person name="Thawai C."/>
        </authorList>
    </citation>
    <scope>NUCLEOTIDE SEQUENCE</scope>
    <source>
        <strain evidence="1">DSM 42010</strain>
    </source>
</reference>
<evidence type="ECO:0000313" key="2">
    <source>
        <dbReference type="Proteomes" id="UP001142400"/>
    </source>
</evidence>
<proteinExistence type="predicted"/>
<dbReference type="EMBL" id="JANIIC010000014">
    <property type="protein sequence ID" value="MCQ8830270.1"/>
    <property type="molecule type" value="Genomic_DNA"/>
</dbReference>
<dbReference type="Proteomes" id="UP001142400">
    <property type="component" value="Unassembled WGS sequence"/>
</dbReference>
<comment type="caution">
    <text evidence="1">The sequence shown here is derived from an EMBL/GenBank/DDBJ whole genome shotgun (WGS) entry which is preliminary data.</text>
</comment>
<keyword evidence="2" id="KW-1185">Reference proteome</keyword>
<organism evidence="1 2">
    <name type="scientific">Streptomyces malaysiensis subsp. samsunensis</name>
    <dbReference type="NCBI Taxonomy" id="459658"/>
    <lineage>
        <taxon>Bacteria</taxon>
        <taxon>Bacillati</taxon>
        <taxon>Actinomycetota</taxon>
        <taxon>Actinomycetes</taxon>
        <taxon>Kitasatosporales</taxon>
        <taxon>Streptomycetaceae</taxon>
        <taxon>Streptomyces</taxon>
        <taxon>Streptomyces violaceusniger group</taxon>
    </lineage>
</organism>
<name>A0A9X2LTT4_STRMQ</name>
<sequence length="119" mass="12662">MPASALTVCVSLQRGCPVCTETQCADPAECLYFLTSRPWADCNTCAGSGWGSEATPVHDPMSIFCLDCSGSGLMEHNPRSIFPDEISDNARTRLTGYVDHLMVRLADTTPAPAPLVVAA</sequence>
<protein>
    <submittedName>
        <fullName evidence="1">Uncharacterized protein</fullName>
    </submittedName>
</protein>
<evidence type="ECO:0000313" key="1">
    <source>
        <dbReference type="EMBL" id="MCQ8830270.1"/>
    </source>
</evidence>
<dbReference type="RefSeq" id="WP_257631440.1">
    <property type="nucleotide sequence ID" value="NZ_JANIIC010000014.1"/>
</dbReference>
<accession>A0A9X2LTT4</accession>